<evidence type="ECO:0000313" key="2">
    <source>
        <dbReference type="Proteomes" id="UP000000779"/>
    </source>
</evidence>
<dbReference type="STRING" id="386043.lwe0443"/>
<dbReference type="eggNOG" id="COG0145">
    <property type="taxonomic scope" value="Bacteria"/>
</dbReference>
<gene>
    <name evidence="1" type="ordered locus">lwe0443</name>
</gene>
<dbReference type="KEGG" id="lwe:lwe0443"/>
<organism evidence="1 2">
    <name type="scientific">Listeria welshimeri serovar 6b (strain ATCC 35897 / DSM 20650 / CCUG 15529 / CIP 8149 / NCTC 11857 / SLCC 5334 / V8)</name>
    <dbReference type="NCBI Taxonomy" id="386043"/>
    <lineage>
        <taxon>Bacteria</taxon>
        <taxon>Bacillati</taxon>
        <taxon>Bacillota</taxon>
        <taxon>Bacilli</taxon>
        <taxon>Bacillales</taxon>
        <taxon>Listeriaceae</taxon>
        <taxon>Listeria</taxon>
    </lineage>
</organism>
<protein>
    <submittedName>
        <fullName evidence="1">Uncharacterized protein</fullName>
    </submittedName>
</protein>
<proteinExistence type="predicted"/>
<evidence type="ECO:0000313" key="1">
    <source>
        <dbReference type="EMBL" id="CAK19861.1"/>
    </source>
</evidence>
<sequence length="41" mass="4240">MKTSSGRVNPVLVVGGSVIIADEISGVAQIFRDKNGPVVTQ</sequence>
<reference evidence="1 2" key="1">
    <citation type="journal article" date="2006" name="J. Bacteriol.">
        <title>Whole-genome sequence of Listeria welshimeri reveals common steps in genome reduction with Listeria innocua as compared to Listeria monocytogenes.</title>
        <authorList>
            <person name="Hain T."/>
            <person name="Steinweg C."/>
            <person name="Kuenne C.T."/>
            <person name="Billion A."/>
            <person name="Ghai R."/>
            <person name="Chatterjee S.S."/>
            <person name="Domann E."/>
            <person name="Kaerst U."/>
            <person name="Goesmann A."/>
            <person name="Bekel T."/>
            <person name="Bartels D."/>
            <person name="Kaiser O."/>
            <person name="Meyer F."/>
            <person name="Puehler A."/>
            <person name="Weisshaar B."/>
            <person name="Wehland J."/>
            <person name="Liang C."/>
            <person name="Dandekar T."/>
            <person name="Lampidis R."/>
            <person name="Kreft J."/>
            <person name="Goebel W."/>
            <person name="Chakraborty T."/>
        </authorList>
    </citation>
    <scope>NUCLEOTIDE SEQUENCE [LARGE SCALE GENOMIC DNA]</scope>
    <source>
        <strain evidence="2">ATCC 35897 / DSM 20650 / CIP 8149 / NCTC 11857 / SLCC 5334 / V8</strain>
    </source>
</reference>
<accession>A0AFS9</accession>
<dbReference type="HOGENOM" id="CLU_3272364_0_0_9"/>
<dbReference type="Proteomes" id="UP000000779">
    <property type="component" value="Chromosome"/>
</dbReference>
<dbReference type="AlphaFoldDB" id="A0AFS9"/>
<dbReference type="EMBL" id="AM263198">
    <property type="protein sequence ID" value="CAK19861.1"/>
    <property type="molecule type" value="Genomic_DNA"/>
</dbReference>
<name>A0AFS9_LISW6</name>